<dbReference type="Proteomes" id="UP000219465">
    <property type="component" value="Unassembled WGS sequence"/>
</dbReference>
<dbReference type="AlphaFoldDB" id="A0A286I9P6"/>
<evidence type="ECO:0000313" key="4">
    <source>
        <dbReference type="Proteomes" id="UP000219465"/>
    </source>
</evidence>
<dbReference type="InterPro" id="IPR036165">
    <property type="entry name" value="YefM-like_sf"/>
</dbReference>
<reference evidence="4" key="1">
    <citation type="submission" date="2017-08" db="EMBL/GenBank/DDBJ databases">
        <authorList>
            <person name="Varghese N."/>
            <person name="Submissions S."/>
        </authorList>
    </citation>
    <scope>NUCLEOTIDE SEQUENCE [LARGE SCALE GENOMIC DNA]</scope>
    <source>
        <strain evidence="4">KCTC 23107</strain>
    </source>
</reference>
<evidence type="ECO:0000256" key="2">
    <source>
        <dbReference type="RuleBase" id="RU362080"/>
    </source>
</evidence>
<comment type="function">
    <text evidence="2">Antitoxin component of a type II toxin-antitoxin (TA) system.</text>
</comment>
<dbReference type="EMBL" id="OCPC01000002">
    <property type="protein sequence ID" value="SOE16707.1"/>
    <property type="molecule type" value="Genomic_DNA"/>
</dbReference>
<evidence type="ECO:0000313" key="3">
    <source>
        <dbReference type="EMBL" id="SOE16707.1"/>
    </source>
</evidence>
<dbReference type="InterPro" id="IPR006442">
    <property type="entry name" value="Antitoxin_Phd/YefM"/>
</dbReference>
<gene>
    <name evidence="3" type="ORF">SAMN05877838_1587</name>
</gene>
<dbReference type="Pfam" id="PF02604">
    <property type="entry name" value="PhdYeFM_antitox"/>
    <property type="match status" value="1"/>
</dbReference>
<dbReference type="OrthoDB" id="165038at2"/>
<keyword evidence="4" id="KW-1185">Reference proteome</keyword>
<comment type="similarity">
    <text evidence="1 2">Belongs to the phD/YefM antitoxin family.</text>
</comment>
<protein>
    <recommendedName>
        <fullName evidence="2">Antitoxin</fullName>
    </recommendedName>
</protein>
<dbReference type="RefSeq" id="WP_097106756.1">
    <property type="nucleotide sequence ID" value="NZ_OCPC01000002.1"/>
</dbReference>
<dbReference type="SUPFAM" id="SSF143120">
    <property type="entry name" value="YefM-like"/>
    <property type="match status" value="1"/>
</dbReference>
<evidence type="ECO:0000256" key="1">
    <source>
        <dbReference type="ARBA" id="ARBA00009981"/>
    </source>
</evidence>
<dbReference type="Gene3D" id="3.40.1620.10">
    <property type="entry name" value="YefM-like domain"/>
    <property type="match status" value="1"/>
</dbReference>
<accession>A0A286I9P6</accession>
<organism evidence="3 4">
    <name type="scientific">Hoeflea halophila</name>
    <dbReference type="NCBI Taxonomy" id="714899"/>
    <lineage>
        <taxon>Bacteria</taxon>
        <taxon>Pseudomonadati</taxon>
        <taxon>Pseudomonadota</taxon>
        <taxon>Alphaproteobacteria</taxon>
        <taxon>Hyphomicrobiales</taxon>
        <taxon>Rhizobiaceae</taxon>
        <taxon>Hoeflea</taxon>
    </lineage>
</organism>
<dbReference type="NCBIfam" id="TIGR01552">
    <property type="entry name" value="phd_fam"/>
    <property type="match status" value="1"/>
</dbReference>
<sequence length="76" mass="8704">MKVMQASEAKNRFGELLESSASEPVMIRKNGRDVAVVVSKAEYDRRVAQVSKQELVRRYHEESIEEFGGLYEELAK</sequence>
<name>A0A286I9P6_9HYPH</name>
<proteinExistence type="inferred from homology"/>